<dbReference type="GO" id="GO:0005829">
    <property type="term" value="C:cytosol"/>
    <property type="evidence" value="ECO:0007669"/>
    <property type="project" value="TreeGrafter"/>
</dbReference>
<dbReference type="PANTHER" id="PTHR12304:SF46">
    <property type="entry name" value="INOSINE-ADENOSINE-GUANOSINE-NUCLEOSIDE HYDROLASE"/>
    <property type="match status" value="1"/>
</dbReference>
<dbReference type="Gene3D" id="3.90.245.10">
    <property type="entry name" value="Ribonucleoside hydrolase-like"/>
    <property type="match status" value="1"/>
</dbReference>
<evidence type="ECO:0000256" key="4">
    <source>
        <dbReference type="SAM" id="SignalP"/>
    </source>
</evidence>
<evidence type="ECO:0000256" key="3">
    <source>
        <dbReference type="ARBA" id="ARBA00023295"/>
    </source>
</evidence>
<dbReference type="AlphaFoldDB" id="A0A9N9IPK4"/>
<feature type="domain" description="Inosine/uridine-preferring nucleoside hydrolase" evidence="5">
    <location>
        <begin position="31"/>
        <end position="326"/>
    </location>
</feature>
<evidence type="ECO:0000313" key="6">
    <source>
        <dbReference type="EMBL" id="CAG8745147.1"/>
    </source>
</evidence>
<reference evidence="6" key="1">
    <citation type="submission" date="2021-06" db="EMBL/GenBank/DDBJ databases">
        <authorList>
            <person name="Kallberg Y."/>
            <person name="Tangrot J."/>
            <person name="Rosling A."/>
        </authorList>
    </citation>
    <scope>NUCLEOTIDE SEQUENCE</scope>
    <source>
        <strain evidence="6">MA453B</strain>
    </source>
</reference>
<organism evidence="6 7">
    <name type="scientific">Dentiscutata erythropus</name>
    <dbReference type="NCBI Taxonomy" id="1348616"/>
    <lineage>
        <taxon>Eukaryota</taxon>
        <taxon>Fungi</taxon>
        <taxon>Fungi incertae sedis</taxon>
        <taxon>Mucoromycota</taxon>
        <taxon>Glomeromycotina</taxon>
        <taxon>Glomeromycetes</taxon>
        <taxon>Diversisporales</taxon>
        <taxon>Gigasporaceae</taxon>
        <taxon>Dentiscutata</taxon>
    </lineage>
</organism>
<dbReference type="InterPro" id="IPR001910">
    <property type="entry name" value="Inosine/uridine_hydrolase_dom"/>
</dbReference>
<keyword evidence="2" id="KW-0378">Hydrolase</keyword>
<accession>A0A9N9IPK4</accession>
<dbReference type="InterPro" id="IPR036452">
    <property type="entry name" value="Ribo_hydro-like"/>
</dbReference>
<dbReference type="PANTHER" id="PTHR12304">
    <property type="entry name" value="INOSINE-URIDINE PREFERRING NUCLEOSIDE HYDROLASE"/>
    <property type="match status" value="1"/>
</dbReference>
<feature type="signal peptide" evidence="4">
    <location>
        <begin position="1"/>
        <end position="21"/>
    </location>
</feature>
<gene>
    <name evidence="6" type="ORF">DERYTH_LOCUS16366</name>
</gene>
<evidence type="ECO:0000256" key="1">
    <source>
        <dbReference type="ARBA" id="ARBA00009176"/>
    </source>
</evidence>
<name>A0A9N9IPK4_9GLOM</name>
<comment type="similarity">
    <text evidence="1">Belongs to the IUNH family.</text>
</comment>
<dbReference type="SUPFAM" id="SSF53590">
    <property type="entry name" value="Nucleoside hydrolase"/>
    <property type="match status" value="1"/>
</dbReference>
<evidence type="ECO:0000256" key="2">
    <source>
        <dbReference type="ARBA" id="ARBA00022801"/>
    </source>
</evidence>
<dbReference type="OrthoDB" id="5783963at2759"/>
<keyword evidence="7" id="KW-1185">Reference proteome</keyword>
<comment type="caution">
    <text evidence="6">The sequence shown here is derived from an EMBL/GenBank/DDBJ whole genome shotgun (WGS) entry which is preliminary data.</text>
</comment>
<dbReference type="InterPro" id="IPR023186">
    <property type="entry name" value="IUNH"/>
</dbReference>
<proteinExistence type="inferred from homology"/>
<feature type="chain" id="PRO_5040189926" evidence="4">
    <location>
        <begin position="22"/>
        <end position="364"/>
    </location>
</feature>
<evidence type="ECO:0000259" key="5">
    <source>
        <dbReference type="Pfam" id="PF01156"/>
    </source>
</evidence>
<protein>
    <submittedName>
        <fullName evidence="6">15511_t:CDS:1</fullName>
    </submittedName>
</protein>
<dbReference type="Pfam" id="PF01156">
    <property type="entry name" value="IU_nuc_hydro"/>
    <property type="match status" value="1"/>
</dbReference>
<evidence type="ECO:0000313" key="7">
    <source>
        <dbReference type="Proteomes" id="UP000789405"/>
    </source>
</evidence>
<dbReference type="EMBL" id="CAJVPY010014199">
    <property type="protein sequence ID" value="CAG8745147.1"/>
    <property type="molecule type" value="Genomic_DNA"/>
</dbReference>
<dbReference type="GO" id="GO:0008477">
    <property type="term" value="F:purine nucleosidase activity"/>
    <property type="evidence" value="ECO:0007669"/>
    <property type="project" value="TreeGrafter"/>
</dbReference>
<dbReference type="GO" id="GO:0006152">
    <property type="term" value="P:purine nucleoside catabolic process"/>
    <property type="evidence" value="ECO:0007669"/>
    <property type="project" value="TreeGrafter"/>
</dbReference>
<sequence length="364" mass="40701">MEINIYFVFIVLFMLADFSIASDKHQKPFPVIIDVDGGCDDFLAILYALKSKELDVRGITYNASAQNIVDIVDDNYPGKNLPVILGADYNLYETDKTPDTPGCTYQKAFPEGAHGKRDQDLLFGLNRQLRLSKRIWYDAIKGFNITKDLAYLIDSTIEETGKKPTIIMISPATNIATFLRAFPTYTAKIDKVFWMGGALNVPGNVPNDTRAEYNVYLDCVAAQELLASNLDITLVPLDFIAQNPLSPAFFDKLSKLKSFYGMFTYNLLSIIRATWPGGDSAFFTIYYLWDSRTIAVVKNVGVAKIVSNRTLAVTCNGDPNYDGQFVKSNILTNSNFKVAIDAIVSTPIENSPYFQDFLNTIDYD</sequence>
<keyword evidence="4" id="KW-0732">Signal</keyword>
<keyword evidence="3" id="KW-0326">Glycosidase</keyword>
<dbReference type="Proteomes" id="UP000789405">
    <property type="component" value="Unassembled WGS sequence"/>
</dbReference>